<sequence>METLVPKFFLLFLFVYLFGYFIIFRKWSPKIRPEASSCFISIFHGTPATLLAAAAILSAADRGFAAENTKFQSLVLDFSVAYFAADLLHLAVFFAGAGDLPFVIHHLATLFVLLTCRHAASRGAVAVLALLALAEVTSALQNTWALARVRRSNCSSSTHVATACDAALALPFYGLYSIVRGLLGPYVVFRMVVFYSGGGAEGAIATWVWVSWVVVVSMAIAGSVAWVSNLWVEVYRERSRKVEEKIR</sequence>
<reference evidence="8 9" key="1">
    <citation type="submission" date="2018-09" db="EMBL/GenBank/DDBJ databases">
        <title>A high-quality reference genome of wild soybean provides a powerful tool to mine soybean genomes.</title>
        <authorList>
            <person name="Xie M."/>
            <person name="Chung C.Y.L."/>
            <person name="Li M.-W."/>
            <person name="Wong F.-L."/>
            <person name="Chan T.-F."/>
            <person name="Lam H.-M."/>
        </authorList>
    </citation>
    <scope>NUCLEOTIDE SEQUENCE [LARGE SCALE GENOMIC DNA]</scope>
    <source>
        <strain evidence="9">cv. W05</strain>
        <tissue evidence="8">Hypocotyl of etiolated seedlings</tissue>
    </source>
</reference>
<feature type="transmembrane region" description="Helical" evidence="6">
    <location>
        <begin position="168"/>
        <end position="189"/>
    </location>
</feature>
<feature type="transmembrane region" description="Helical" evidence="6">
    <location>
        <begin position="209"/>
        <end position="232"/>
    </location>
</feature>
<dbReference type="AlphaFoldDB" id="A0A445FDJ0"/>
<feature type="domain" description="TLC" evidence="7">
    <location>
        <begin position="30"/>
        <end position="244"/>
    </location>
</feature>
<keyword evidence="4 5" id="KW-0472">Membrane</keyword>
<feature type="transmembrane region" description="Helical" evidence="6">
    <location>
        <begin position="102"/>
        <end position="120"/>
    </location>
</feature>
<dbReference type="Gramene" id="XM_028361811.1">
    <property type="protein sequence ID" value="XP_028217612.1"/>
    <property type="gene ID" value="LOC114399605"/>
</dbReference>
<dbReference type="PROSITE" id="PS50922">
    <property type="entry name" value="TLC"/>
    <property type="match status" value="1"/>
</dbReference>
<dbReference type="EMBL" id="QZWG01000019">
    <property type="protein sequence ID" value="RZB46908.1"/>
    <property type="molecule type" value="Genomic_DNA"/>
</dbReference>
<evidence type="ECO:0000259" key="7">
    <source>
        <dbReference type="PROSITE" id="PS50922"/>
    </source>
</evidence>
<feature type="transmembrane region" description="Helical" evidence="6">
    <location>
        <begin position="36"/>
        <end position="59"/>
    </location>
</feature>
<feature type="transmembrane region" description="Helical" evidence="6">
    <location>
        <begin position="6"/>
        <end position="24"/>
    </location>
</feature>
<name>A0A445FDJ0_GLYSO</name>
<evidence type="ECO:0000256" key="5">
    <source>
        <dbReference type="PROSITE-ProRule" id="PRU00205"/>
    </source>
</evidence>
<evidence type="ECO:0000256" key="4">
    <source>
        <dbReference type="ARBA" id="ARBA00023136"/>
    </source>
</evidence>
<comment type="caution">
    <text evidence="8">The sequence shown here is derived from an EMBL/GenBank/DDBJ whole genome shotgun (WGS) entry which is preliminary data.</text>
</comment>
<evidence type="ECO:0000256" key="2">
    <source>
        <dbReference type="ARBA" id="ARBA00022692"/>
    </source>
</evidence>
<dbReference type="InterPro" id="IPR006634">
    <property type="entry name" value="TLC-dom"/>
</dbReference>
<evidence type="ECO:0000256" key="6">
    <source>
        <dbReference type="SAM" id="Phobius"/>
    </source>
</evidence>
<dbReference type="InterPro" id="IPR040327">
    <property type="entry name" value="At5g14285-like"/>
</dbReference>
<proteinExistence type="predicted"/>
<evidence type="ECO:0000313" key="9">
    <source>
        <dbReference type="Proteomes" id="UP000289340"/>
    </source>
</evidence>
<evidence type="ECO:0000256" key="1">
    <source>
        <dbReference type="ARBA" id="ARBA00004141"/>
    </source>
</evidence>
<evidence type="ECO:0000313" key="8">
    <source>
        <dbReference type="EMBL" id="RZB46908.1"/>
    </source>
</evidence>
<gene>
    <name evidence="8" type="ORF">D0Y65_050796</name>
</gene>
<keyword evidence="9" id="KW-1185">Reference proteome</keyword>
<evidence type="ECO:0000256" key="3">
    <source>
        <dbReference type="ARBA" id="ARBA00022989"/>
    </source>
</evidence>
<protein>
    <submittedName>
        <fullName evidence="8">TLC domain-containing protein</fullName>
    </submittedName>
</protein>
<dbReference type="SMART" id="SM00724">
    <property type="entry name" value="TLC"/>
    <property type="match status" value="1"/>
</dbReference>
<keyword evidence="3 6" id="KW-1133">Transmembrane helix</keyword>
<organism evidence="8 9">
    <name type="scientific">Glycine soja</name>
    <name type="common">Wild soybean</name>
    <dbReference type="NCBI Taxonomy" id="3848"/>
    <lineage>
        <taxon>Eukaryota</taxon>
        <taxon>Viridiplantae</taxon>
        <taxon>Streptophyta</taxon>
        <taxon>Embryophyta</taxon>
        <taxon>Tracheophyta</taxon>
        <taxon>Spermatophyta</taxon>
        <taxon>Magnoliopsida</taxon>
        <taxon>eudicotyledons</taxon>
        <taxon>Gunneridae</taxon>
        <taxon>Pentapetalae</taxon>
        <taxon>rosids</taxon>
        <taxon>fabids</taxon>
        <taxon>Fabales</taxon>
        <taxon>Fabaceae</taxon>
        <taxon>Papilionoideae</taxon>
        <taxon>50 kb inversion clade</taxon>
        <taxon>NPAAA clade</taxon>
        <taxon>indigoferoid/millettioid clade</taxon>
        <taxon>Phaseoleae</taxon>
        <taxon>Glycine</taxon>
        <taxon>Glycine subgen. Soja</taxon>
    </lineage>
</organism>
<keyword evidence="2 5" id="KW-0812">Transmembrane</keyword>
<dbReference type="PANTHER" id="PTHR31766">
    <property type="entry name" value="GLABROUS1 ENHANCER-BINDING PROTEIN-LIKE 2"/>
    <property type="match status" value="1"/>
</dbReference>
<dbReference type="PANTHER" id="PTHR31766:SF2">
    <property type="entry name" value="GLABROUS1 ENHANCER-BINDING PROTEIN-LIKE 2"/>
    <property type="match status" value="1"/>
</dbReference>
<comment type="subcellular location">
    <subcellularLocation>
        <location evidence="1">Membrane</location>
        <topology evidence="1">Multi-pass membrane protein</topology>
    </subcellularLocation>
</comment>
<dbReference type="Pfam" id="PF03798">
    <property type="entry name" value="TRAM_LAG1_CLN8"/>
    <property type="match status" value="1"/>
</dbReference>
<dbReference type="GO" id="GO:0016020">
    <property type="term" value="C:membrane"/>
    <property type="evidence" value="ECO:0007669"/>
    <property type="project" value="UniProtKB-SubCell"/>
</dbReference>
<accession>A0A445FDJ0</accession>
<dbReference type="Proteomes" id="UP000289340">
    <property type="component" value="Chromosome 19"/>
</dbReference>